<accession>A0A0D2ER95</accession>
<sequence length="157" mass="18054">MDTSPNIYPIYDEDKNTATARCKPVHESVKNINTKVAATYSFISINNNMLMSKIPPPYTNTAVIKTILTNQWWRRPYEYAFVGEITRSEYNTNMTKLNISTGIDDIPVKMIVRKYKCEATVFYSSGIELQKGVTYMHLRSVMYMFKDVVGSEKPLGR</sequence>
<gene>
    <name evidence="1" type="ORF">Z517_09226</name>
</gene>
<dbReference type="Proteomes" id="UP000053029">
    <property type="component" value="Unassembled WGS sequence"/>
</dbReference>
<proteinExistence type="predicted"/>
<reference evidence="1 2" key="1">
    <citation type="submission" date="2015-01" db="EMBL/GenBank/DDBJ databases">
        <title>The Genome Sequence of Fonsecaea pedrosoi CBS 271.37.</title>
        <authorList>
            <consortium name="The Broad Institute Genomics Platform"/>
            <person name="Cuomo C."/>
            <person name="de Hoog S."/>
            <person name="Gorbushina A."/>
            <person name="Stielow B."/>
            <person name="Teixiera M."/>
            <person name="Abouelleil A."/>
            <person name="Chapman S.B."/>
            <person name="Priest M."/>
            <person name="Young S.K."/>
            <person name="Wortman J."/>
            <person name="Nusbaum C."/>
            <person name="Birren B."/>
        </authorList>
    </citation>
    <scope>NUCLEOTIDE SEQUENCE [LARGE SCALE GENOMIC DNA]</scope>
    <source>
        <strain evidence="1 2">CBS 271.37</strain>
    </source>
</reference>
<dbReference type="GeneID" id="25308716"/>
<dbReference type="EMBL" id="KN846974">
    <property type="protein sequence ID" value="KIW76782.1"/>
    <property type="molecule type" value="Genomic_DNA"/>
</dbReference>
<evidence type="ECO:0000313" key="1">
    <source>
        <dbReference type="EMBL" id="KIW76782.1"/>
    </source>
</evidence>
<evidence type="ECO:0000313" key="2">
    <source>
        <dbReference type="Proteomes" id="UP000053029"/>
    </source>
</evidence>
<name>A0A0D2ER95_9EURO</name>
<dbReference type="AlphaFoldDB" id="A0A0D2ER95"/>
<dbReference type="HOGENOM" id="CLU_1677924_0_0_1"/>
<organism evidence="1 2">
    <name type="scientific">Fonsecaea pedrosoi CBS 271.37</name>
    <dbReference type="NCBI Taxonomy" id="1442368"/>
    <lineage>
        <taxon>Eukaryota</taxon>
        <taxon>Fungi</taxon>
        <taxon>Dikarya</taxon>
        <taxon>Ascomycota</taxon>
        <taxon>Pezizomycotina</taxon>
        <taxon>Eurotiomycetes</taxon>
        <taxon>Chaetothyriomycetidae</taxon>
        <taxon>Chaetothyriales</taxon>
        <taxon>Herpotrichiellaceae</taxon>
        <taxon>Fonsecaea</taxon>
    </lineage>
</organism>
<keyword evidence="2" id="KW-1185">Reference proteome</keyword>
<dbReference type="RefSeq" id="XP_013280590.1">
    <property type="nucleotide sequence ID" value="XM_013425136.1"/>
</dbReference>
<protein>
    <submittedName>
        <fullName evidence="1">Uncharacterized protein</fullName>
    </submittedName>
</protein>
<dbReference type="VEuPathDB" id="FungiDB:Z517_09226"/>